<dbReference type="OrthoDB" id="2519628at2759"/>
<keyword evidence="1" id="KW-0732">Signal</keyword>
<name>A0A0N8PZF0_RHOGW</name>
<protein>
    <submittedName>
        <fullName evidence="2">Uncharacterized protein</fullName>
    </submittedName>
</protein>
<sequence length="274" mass="28576">MRPFSTLFAVTLATLVAAGSAAPASCPPRRYLNEASGTCTPCPPRALTCWSSTSALTCERGYFLTADSTCVRAKECPSKTFADRSTNACTPCFHADAATCSDASPTGTTSCGFSVEGTQLHLTGGSCAEAPSCASGSFLNKDTNTCSSCDVLEGQASGLFFDELSSQCVTQCRKYSDGVSLPATYLDSSRLACKSCGSLEIDSCDNLGATGCRAPFALTWSSDCVSREACHALGPNFFVSYFTVPRFGVEQYETGFCASCGTGEANADRTGCIE</sequence>
<accession>A0A0N8PZF0</accession>
<dbReference type="SUPFAM" id="SSF57184">
    <property type="entry name" value="Growth factor receptor domain"/>
    <property type="match status" value="1"/>
</dbReference>
<feature type="signal peptide" evidence="1">
    <location>
        <begin position="1"/>
        <end position="21"/>
    </location>
</feature>
<gene>
    <name evidence="2" type="ORF">RHOBADRAFT_46983</name>
</gene>
<dbReference type="EMBL" id="KQ474088">
    <property type="protein sequence ID" value="KPV72141.1"/>
    <property type="molecule type" value="Genomic_DNA"/>
</dbReference>
<proteinExistence type="predicted"/>
<dbReference type="GeneID" id="28975347"/>
<dbReference type="Proteomes" id="UP000053890">
    <property type="component" value="Unassembled WGS sequence"/>
</dbReference>
<dbReference type="Gene3D" id="2.10.220.10">
    <property type="entry name" value="Hormone Receptor, Insulin-like Growth Factor Receptor 1, Chain A, domain 2"/>
    <property type="match status" value="1"/>
</dbReference>
<dbReference type="RefSeq" id="XP_018268190.1">
    <property type="nucleotide sequence ID" value="XM_018414899.1"/>
</dbReference>
<dbReference type="InterPro" id="IPR009030">
    <property type="entry name" value="Growth_fac_rcpt_cys_sf"/>
</dbReference>
<reference evidence="2 3" key="1">
    <citation type="journal article" date="2015" name="Front. Microbiol.">
        <title>Genome sequence of the plant growth promoting endophytic yeast Rhodotorula graminis WP1.</title>
        <authorList>
            <person name="Firrincieli A."/>
            <person name="Otillar R."/>
            <person name="Salamov A."/>
            <person name="Schmutz J."/>
            <person name="Khan Z."/>
            <person name="Redman R.S."/>
            <person name="Fleck N.D."/>
            <person name="Lindquist E."/>
            <person name="Grigoriev I.V."/>
            <person name="Doty S.L."/>
        </authorList>
    </citation>
    <scope>NUCLEOTIDE SEQUENCE [LARGE SCALE GENOMIC DNA]</scope>
    <source>
        <strain evidence="2 3">WP1</strain>
    </source>
</reference>
<evidence type="ECO:0000256" key="1">
    <source>
        <dbReference type="SAM" id="SignalP"/>
    </source>
</evidence>
<organism evidence="2 3">
    <name type="scientific">Rhodotorula graminis (strain WP1)</name>
    <dbReference type="NCBI Taxonomy" id="578459"/>
    <lineage>
        <taxon>Eukaryota</taxon>
        <taxon>Fungi</taxon>
        <taxon>Dikarya</taxon>
        <taxon>Basidiomycota</taxon>
        <taxon>Pucciniomycotina</taxon>
        <taxon>Microbotryomycetes</taxon>
        <taxon>Sporidiobolales</taxon>
        <taxon>Sporidiobolaceae</taxon>
        <taxon>Rhodotorula</taxon>
    </lineage>
</organism>
<feature type="chain" id="PRO_5006029386" evidence="1">
    <location>
        <begin position="22"/>
        <end position="274"/>
    </location>
</feature>
<dbReference type="AlphaFoldDB" id="A0A0N8PZF0"/>
<evidence type="ECO:0000313" key="3">
    <source>
        <dbReference type="Proteomes" id="UP000053890"/>
    </source>
</evidence>
<dbReference type="STRING" id="578459.A0A0N8PZF0"/>
<keyword evidence="3" id="KW-1185">Reference proteome</keyword>
<evidence type="ECO:0000313" key="2">
    <source>
        <dbReference type="EMBL" id="KPV72141.1"/>
    </source>
</evidence>